<proteinExistence type="inferred from homology"/>
<feature type="transmembrane region" description="Helical" evidence="9">
    <location>
        <begin position="6"/>
        <end position="31"/>
    </location>
</feature>
<dbReference type="GO" id="GO:0022857">
    <property type="term" value="F:transmembrane transporter activity"/>
    <property type="evidence" value="ECO:0007669"/>
    <property type="project" value="InterPro"/>
</dbReference>
<dbReference type="AlphaFoldDB" id="A0A1X7BNR6"/>
<evidence type="ECO:0000256" key="9">
    <source>
        <dbReference type="SAM" id="Phobius"/>
    </source>
</evidence>
<dbReference type="GO" id="GO:0005886">
    <property type="term" value="C:plasma membrane"/>
    <property type="evidence" value="ECO:0007669"/>
    <property type="project" value="UniProtKB-SubCell"/>
</dbReference>
<dbReference type="Proteomes" id="UP000193224">
    <property type="component" value="Unassembled WGS sequence"/>
</dbReference>
<dbReference type="GO" id="GO:0006865">
    <property type="term" value="P:amino acid transport"/>
    <property type="evidence" value="ECO:0007669"/>
    <property type="project" value="UniProtKB-KW"/>
</dbReference>
<name>A0A1X7BNR6_9RHOB</name>
<keyword evidence="3" id="KW-1003">Cell membrane</keyword>
<evidence type="ECO:0000256" key="8">
    <source>
        <dbReference type="ARBA" id="ARBA00037998"/>
    </source>
</evidence>
<evidence type="ECO:0000313" key="11">
    <source>
        <dbReference type="Proteomes" id="UP000193224"/>
    </source>
</evidence>
<evidence type="ECO:0000256" key="4">
    <source>
        <dbReference type="ARBA" id="ARBA00022692"/>
    </source>
</evidence>
<evidence type="ECO:0000256" key="7">
    <source>
        <dbReference type="ARBA" id="ARBA00023136"/>
    </source>
</evidence>
<evidence type="ECO:0000256" key="1">
    <source>
        <dbReference type="ARBA" id="ARBA00004651"/>
    </source>
</evidence>
<keyword evidence="11" id="KW-1185">Reference proteome</keyword>
<dbReference type="Pfam" id="PF02653">
    <property type="entry name" value="BPD_transp_2"/>
    <property type="match status" value="1"/>
</dbReference>
<evidence type="ECO:0000313" key="10">
    <source>
        <dbReference type="EMBL" id="SMC11231.1"/>
    </source>
</evidence>
<feature type="transmembrane region" description="Helical" evidence="9">
    <location>
        <begin position="93"/>
        <end position="115"/>
    </location>
</feature>
<comment type="similarity">
    <text evidence="8">Belongs to the binding-protein-dependent transport system permease family. LivHM subfamily.</text>
</comment>
<dbReference type="CDD" id="cd06582">
    <property type="entry name" value="TM_PBP1_LivH_like"/>
    <property type="match status" value="1"/>
</dbReference>
<comment type="subcellular location">
    <subcellularLocation>
        <location evidence="1">Cell membrane</location>
        <topology evidence="1">Multi-pass membrane protein</topology>
    </subcellularLocation>
</comment>
<accession>A0A1X7BNR6</accession>
<feature type="transmembrane region" description="Helical" evidence="9">
    <location>
        <begin position="62"/>
        <end position="81"/>
    </location>
</feature>
<keyword evidence="5" id="KW-0029">Amino-acid transport</keyword>
<organism evidence="10 11">
    <name type="scientific">Roseovarius aestuarii</name>
    <dbReference type="NCBI Taxonomy" id="475083"/>
    <lineage>
        <taxon>Bacteria</taxon>
        <taxon>Pseudomonadati</taxon>
        <taxon>Pseudomonadota</taxon>
        <taxon>Alphaproteobacteria</taxon>
        <taxon>Rhodobacterales</taxon>
        <taxon>Roseobacteraceae</taxon>
        <taxon>Roseovarius</taxon>
    </lineage>
</organism>
<evidence type="ECO:0000256" key="3">
    <source>
        <dbReference type="ARBA" id="ARBA00022475"/>
    </source>
</evidence>
<keyword evidence="4 9" id="KW-0812">Transmembrane</keyword>
<protein>
    <submittedName>
        <fullName evidence="10">High-affinity branched-chain amino acid transport system permease protein LivH</fullName>
    </submittedName>
</protein>
<dbReference type="PANTHER" id="PTHR11795">
    <property type="entry name" value="BRANCHED-CHAIN AMINO ACID TRANSPORT SYSTEM PERMEASE PROTEIN LIVH"/>
    <property type="match status" value="1"/>
</dbReference>
<reference evidence="10 11" key="1">
    <citation type="submission" date="2017-03" db="EMBL/GenBank/DDBJ databases">
        <authorList>
            <person name="Afonso C.L."/>
            <person name="Miller P.J."/>
            <person name="Scott M.A."/>
            <person name="Spackman E."/>
            <person name="Goraichik I."/>
            <person name="Dimitrov K.M."/>
            <person name="Suarez D.L."/>
            <person name="Swayne D.E."/>
        </authorList>
    </citation>
    <scope>NUCLEOTIDE SEQUENCE [LARGE SCALE GENOMIC DNA]</scope>
    <source>
        <strain evidence="10 11">CECT 7745</strain>
    </source>
</reference>
<dbReference type="InterPro" id="IPR052157">
    <property type="entry name" value="BCAA_transport_permease"/>
</dbReference>
<keyword evidence="6 9" id="KW-1133">Transmembrane helix</keyword>
<evidence type="ECO:0000256" key="5">
    <source>
        <dbReference type="ARBA" id="ARBA00022970"/>
    </source>
</evidence>
<dbReference type="InterPro" id="IPR001851">
    <property type="entry name" value="ABC_transp_permease"/>
</dbReference>
<feature type="transmembrane region" description="Helical" evidence="9">
    <location>
        <begin position="258"/>
        <end position="278"/>
    </location>
</feature>
<gene>
    <name evidence="10" type="primary">livH_1</name>
    <name evidence="10" type="ORF">ROA7745_01042</name>
</gene>
<feature type="transmembrane region" description="Helical" evidence="9">
    <location>
        <begin position="224"/>
        <end position="251"/>
    </location>
</feature>
<feature type="transmembrane region" description="Helical" evidence="9">
    <location>
        <begin position="191"/>
        <end position="212"/>
    </location>
</feature>
<keyword evidence="2" id="KW-0813">Transport</keyword>
<keyword evidence="7 9" id="KW-0472">Membrane</keyword>
<feature type="transmembrane region" description="Helical" evidence="9">
    <location>
        <begin position="143"/>
        <end position="161"/>
    </location>
</feature>
<evidence type="ECO:0000256" key="6">
    <source>
        <dbReference type="ARBA" id="ARBA00022989"/>
    </source>
</evidence>
<sequence length="289" mass="30289">MELATFVQTLANSLVLGSIYALVAIGLSLAFGVMRMANFAHGEFYMVGAYVVYALYALAGWPFYAAVAVAVPVVAVLGMLTERLIFRPTKSNTLAGFMATAGLAFILQVLAGQIWGVGLAKQVPMPIVGATEIFGALISTQRLTIIPIAFATLAALWVFLYRTKWGRGMRACSIDPDAAALQGIDIRKMSLLTMGLSGASAGLAGALMSPIYSVTPYMGHGVVLIAFIVVIIGGMASVEGAVAAAFIIGFVHTFGTTIWDGITATMLGVAFMAVILVIRPQGLFGQNPV</sequence>
<evidence type="ECO:0000256" key="2">
    <source>
        <dbReference type="ARBA" id="ARBA00022448"/>
    </source>
</evidence>
<dbReference type="PANTHER" id="PTHR11795:SF445">
    <property type="entry name" value="AMINO ACID ABC TRANSPORTER PERMEASE PROTEIN"/>
    <property type="match status" value="1"/>
</dbReference>
<dbReference type="EMBL" id="FWXB01000003">
    <property type="protein sequence ID" value="SMC11231.1"/>
    <property type="molecule type" value="Genomic_DNA"/>
</dbReference>